<evidence type="ECO:0000256" key="3">
    <source>
        <dbReference type="ARBA" id="ARBA00022490"/>
    </source>
</evidence>
<dbReference type="GO" id="GO:0030286">
    <property type="term" value="C:dynein complex"/>
    <property type="evidence" value="ECO:0007669"/>
    <property type="project" value="UniProtKB-KW"/>
</dbReference>
<dbReference type="OrthoDB" id="4977at2759"/>
<evidence type="ECO:0000313" key="7">
    <source>
        <dbReference type="WBParaSite" id="TCLT_0000726401-mRNA-1"/>
    </source>
</evidence>
<dbReference type="STRING" id="103827.A0A0N5D2Y3"/>
<dbReference type="InterPro" id="IPR028133">
    <property type="entry name" value="Dynamitin"/>
</dbReference>
<dbReference type="EMBL" id="UYYF01004489">
    <property type="protein sequence ID" value="VDN04691.1"/>
    <property type="molecule type" value="Genomic_DNA"/>
</dbReference>
<evidence type="ECO:0000256" key="1">
    <source>
        <dbReference type="ARBA" id="ARBA00004496"/>
    </source>
</evidence>
<dbReference type="GO" id="GO:0007017">
    <property type="term" value="P:microtubule-based process"/>
    <property type="evidence" value="ECO:0007669"/>
    <property type="project" value="InterPro"/>
</dbReference>
<dbReference type="GO" id="GO:0005737">
    <property type="term" value="C:cytoplasm"/>
    <property type="evidence" value="ECO:0007669"/>
    <property type="project" value="UniProtKB-SubCell"/>
</dbReference>
<dbReference type="OMA" id="YKFGDWE"/>
<comment type="subcellular location">
    <subcellularLocation>
        <location evidence="1">Cytoplasm</location>
    </subcellularLocation>
</comment>
<evidence type="ECO:0000256" key="4">
    <source>
        <dbReference type="ARBA" id="ARBA00023017"/>
    </source>
</evidence>
<dbReference type="GO" id="GO:0005869">
    <property type="term" value="C:dynactin complex"/>
    <property type="evidence" value="ECO:0007669"/>
    <property type="project" value="InterPro"/>
</dbReference>
<proteinExistence type="inferred from homology"/>
<keyword evidence="4" id="KW-0243">Dynein</keyword>
<dbReference type="Proteomes" id="UP000276776">
    <property type="component" value="Unassembled WGS sequence"/>
</dbReference>
<gene>
    <name evidence="5" type="ORF">TCLT_LOCUS7253</name>
</gene>
<name>A0A0N5D2Y3_THECL</name>
<dbReference type="AlphaFoldDB" id="A0A0N5D2Y3"/>
<accession>A0A0N5D2Y3</accession>
<reference evidence="5 6" key="2">
    <citation type="submission" date="2018-11" db="EMBL/GenBank/DDBJ databases">
        <authorList>
            <consortium name="Pathogen Informatics"/>
        </authorList>
    </citation>
    <scope>NUCLEOTIDE SEQUENCE [LARGE SCALE GENOMIC DNA]</scope>
</reference>
<keyword evidence="6" id="KW-1185">Reference proteome</keyword>
<comment type="similarity">
    <text evidence="2">Belongs to the dynactin subunit 2 family.</text>
</comment>
<reference evidence="7" key="1">
    <citation type="submission" date="2017-02" db="UniProtKB">
        <authorList>
            <consortium name="WormBaseParasite"/>
        </authorList>
    </citation>
    <scope>IDENTIFICATION</scope>
</reference>
<organism evidence="7">
    <name type="scientific">Thelazia callipaeda</name>
    <name type="common">Oriental eyeworm</name>
    <name type="synonym">Parasitic nematode</name>
    <dbReference type="NCBI Taxonomy" id="103827"/>
    <lineage>
        <taxon>Eukaryota</taxon>
        <taxon>Metazoa</taxon>
        <taxon>Ecdysozoa</taxon>
        <taxon>Nematoda</taxon>
        <taxon>Chromadorea</taxon>
        <taxon>Rhabditida</taxon>
        <taxon>Spirurina</taxon>
        <taxon>Spiruromorpha</taxon>
        <taxon>Thelazioidea</taxon>
        <taxon>Thelaziidae</taxon>
        <taxon>Thelazia</taxon>
    </lineage>
</organism>
<keyword evidence="3" id="KW-0963">Cytoplasm</keyword>
<evidence type="ECO:0000256" key="2">
    <source>
        <dbReference type="ARBA" id="ARBA00006176"/>
    </source>
</evidence>
<evidence type="ECO:0000313" key="5">
    <source>
        <dbReference type="EMBL" id="VDN04691.1"/>
    </source>
</evidence>
<dbReference type="PANTHER" id="PTHR15346">
    <property type="entry name" value="DYNACTIN SUBUNIT"/>
    <property type="match status" value="1"/>
</dbReference>
<protein>
    <submittedName>
        <fullName evidence="7">Dynactin subunit 2</fullName>
    </submittedName>
</protein>
<dbReference type="Pfam" id="PF04912">
    <property type="entry name" value="Dynamitin"/>
    <property type="match status" value="2"/>
</dbReference>
<dbReference type="WBParaSite" id="TCLT_0000726401-mRNA-1">
    <property type="protein sequence ID" value="TCLT_0000726401-mRNA-1"/>
    <property type="gene ID" value="TCLT_0000726401"/>
</dbReference>
<evidence type="ECO:0000313" key="6">
    <source>
        <dbReference type="Proteomes" id="UP000276776"/>
    </source>
</evidence>
<sequence length="349" mass="40147">MSYQKEDVYETEDLPEDDQQMIEDDFTESEVERVHIDVDNAMKRFKGRLLSAENVDFSDSVARRKRYGYGGGSYVLEVVGPYADETETLEQKFTRLKLEVEGLVEAMQIKKELEKPNTSFVAEEDLLAILETLKAMQIRRDNASLYFHNLEKDCNDPESNAAVAIKDNVVNGRLVALENRISCLEQMVNGPGGSEECEKTTKVPIAEAVEDLRMRVQLLHPAHVDGLHSRMTQILSKFQQIDEKKKEKSDSEFEEKVNKLYEMMNRWDTTCTGLSSAVKRMHDLRMLHEQAEQFGAKLSLLTGIRAQLIKTVEREEMMLFDFRQQTHSAIEKLCTNIENLEERINKLNA</sequence>